<evidence type="ECO:0000256" key="4">
    <source>
        <dbReference type="ARBA" id="ARBA00023163"/>
    </source>
</evidence>
<gene>
    <name evidence="5 7" type="primary">pyrR</name>
    <name evidence="7" type="ORF">AULFYP135_01279</name>
</gene>
<feature type="short sequence motif" description="PRPP-binding" evidence="5">
    <location>
        <begin position="96"/>
        <end position="108"/>
    </location>
</feature>
<dbReference type="NCBIfam" id="NF003548">
    <property type="entry name" value="PRK05205.1-4"/>
    <property type="match status" value="1"/>
</dbReference>
<proteinExistence type="inferred from homology"/>
<keyword evidence="2 5" id="KW-0806">Transcription termination</keyword>
<comment type="subunit">
    <text evidence="5">Homodimer and homohexamer; in equilibrium.</text>
</comment>
<dbReference type="GO" id="GO:0003723">
    <property type="term" value="F:RNA binding"/>
    <property type="evidence" value="ECO:0007669"/>
    <property type="project" value="UniProtKB-UniRule"/>
</dbReference>
<dbReference type="InterPro" id="IPR000836">
    <property type="entry name" value="PRTase_dom"/>
</dbReference>
<keyword evidence="3 5" id="KW-0805">Transcription regulation</keyword>
<dbReference type="HAMAP" id="MF_01219">
    <property type="entry name" value="PyrR"/>
    <property type="match status" value="1"/>
</dbReference>
<dbReference type="FunFam" id="3.40.50.2020:FF:000020">
    <property type="entry name" value="Bifunctional protein PyrR"/>
    <property type="match status" value="1"/>
</dbReference>
<dbReference type="PANTHER" id="PTHR11608">
    <property type="entry name" value="BIFUNCTIONAL PROTEIN PYRR"/>
    <property type="match status" value="1"/>
</dbReference>
<evidence type="ECO:0000256" key="3">
    <source>
        <dbReference type="ARBA" id="ARBA00023015"/>
    </source>
</evidence>
<keyword evidence="4 5" id="KW-0804">Transcription</keyword>
<dbReference type="SUPFAM" id="SSF53271">
    <property type="entry name" value="PRTase-like"/>
    <property type="match status" value="1"/>
</dbReference>
<dbReference type="AlphaFoldDB" id="A0A6N2T6I2"/>
<keyword evidence="5" id="KW-0328">Glycosyltransferase</keyword>
<name>A0A6N2T6I2_9FIRM</name>
<comment type="function">
    <text evidence="5">Also displays a weak uracil phosphoribosyltransferase activity which is not physiologically significant.</text>
</comment>
<evidence type="ECO:0000313" key="7">
    <source>
        <dbReference type="EMBL" id="VYT01060.1"/>
    </source>
</evidence>
<dbReference type="CDD" id="cd06223">
    <property type="entry name" value="PRTases_typeI"/>
    <property type="match status" value="1"/>
</dbReference>
<dbReference type="EC" id="2.4.2.9" evidence="5"/>
<dbReference type="GO" id="GO:0004845">
    <property type="term" value="F:uracil phosphoribosyltransferase activity"/>
    <property type="evidence" value="ECO:0007669"/>
    <property type="project" value="UniProtKB-UniRule"/>
</dbReference>
<dbReference type="PANTHER" id="PTHR11608:SF0">
    <property type="entry name" value="BIFUNCTIONAL PROTEIN PYRR"/>
    <property type="match status" value="1"/>
</dbReference>
<feature type="domain" description="Phosphoribosyltransferase" evidence="6">
    <location>
        <begin position="7"/>
        <end position="156"/>
    </location>
</feature>
<reference evidence="7" key="1">
    <citation type="submission" date="2019-11" db="EMBL/GenBank/DDBJ databases">
        <authorList>
            <person name="Feng L."/>
        </authorList>
    </citation>
    <scope>NUCLEOTIDE SEQUENCE</scope>
    <source>
        <strain evidence="7">AundefinedLFYP135</strain>
    </source>
</reference>
<sequence>MLVEKARILDQSAMGRAIARISFEIVERNKGVDNLCLVGIMNGGVDIAHRIARKIGEIEGKPVEVGKLDITPCRDDGSKSTQDRSDIPFAIEGKRVVLVDDVIYTGRSVRAAIDALMSRGRPQSIQLAALVDRGHRELPLRPDYIGKNVPTSSHEVVQVKTIERDGVDAVTICAPSEEVDG</sequence>
<protein>
    <recommendedName>
        <fullName evidence="5">Bifunctional protein PyrR</fullName>
    </recommendedName>
    <domain>
        <recommendedName>
            <fullName evidence="5">Pyrimidine operon regulatory protein</fullName>
        </recommendedName>
    </domain>
    <domain>
        <recommendedName>
            <fullName evidence="5">Uracil phosphoribosyltransferase</fullName>
            <shortName evidence="5">UPRTase</shortName>
            <ecNumber evidence="5">2.4.2.9</ecNumber>
        </recommendedName>
    </domain>
</protein>
<keyword evidence="5" id="KW-0694">RNA-binding</keyword>
<organism evidence="7">
    <name type="scientific">uncultured Anaerotruncus sp</name>
    <dbReference type="NCBI Taxonomy" id="905011"/>
    <lineage>
        <taxon>Bacteria</taxon>
        <taxon>Bacillati</taxon>
        <taxon>Bacillota</taxon>
        <taxon>Clostridia</taxon>
        <taxon>Eubacteriales</taxon>
        <taxon>Oscillospiraceae</taxon>
        <taxon>Anaerotruncus</taxon>
        <taxon>environmental samples</taxon>
    </lineage>
</organism>
<evidence type="ECO:0000259" key="6">
    <source>
        <dbReference type="Pfam" id="PF00156"/>
    </source>
</evidence>
<dbReference type="Gene3D" id="3.40.50.2020">
    <property type="match status" value="1"/>
</dbReference>
<accession>A0A6N2T6I2</accession>
<keyword evidence="5" id="KW-0808">Transferase</keyword>
<dbReference type="NCBIfam" id="NF003549">
    <property type="entry name" value="PRK05205.1-5"/>
    <property type="match status" value="1"/>
</dbReference>
<evidence type="ECO:0000256" key="2">
    <source>
        <dbReference type="ARBA" id="ARBA00022472"/>
    </source>
</evidence>
<dbReference type="InterPro" id="IPR029057">
    <property type="entry name" value="PRTase-like"/>
</dbReference>
<comment type="catalytic activity">
    <reaction evidence="5">
        <text>UMP + diphosphate = 5-phospho-alpha-D-ribose 1-diphosphate + uracil</text>
        <dbReference type="Rhea" id="RHEA:13017"/>
        <dbReference type="ChEBI" id="CHEBI:17568"/>
        <dbReference type="ChEBI" id="CHEBI:33019"/>
        <dbReference type="ChEBI" id="CHEBI:57865"/>
        <dbReference type="ChEBI" id="CHEBI:58017"/>
        <dbReference type="EC" id="2.4.2.9"/>
    </reaction>
</comment>
<dbReference type="EMBL" id="CACRSL010000003">
    <property type="protein sequence ID" value="VYT01060.1"/>
    <property type="molecule type" value="Genomic_DNA"/>
</dbReference>
<comment type="function">
    <text evidence="5">Regulates transcriptional attenuation of the pyrimidine nucleotide (pyr) operon by binding in a uridine-dependent manner to specific sites on pyr mRNA. This disrupts an antiterminator hairpin in the RNA and favors formation of a downstream transcription terminator, leading to a reduced expression of downstream genes.</text>
</comment>
<evidence type="ECO:0000256" key="1">
    <source>
        <dbReference type="ARBA" id="ARBA00005565"/>
    </source>
</evidence>
<comment type="similarity">
    <text evidence="1 5">Belongs to the purine/pyrimidine phosphoribosyltransferase family. PyrR subfamily.</text>
</comment>
<dbReference type="InterPro" id="IPR050137">
    <property type="entry name" value="PyrR_bifunctional"/>
</dbReference>
<evidence type="ECO:0000256" key="5">
    <source>
        <dbReference type="HAMAP-Rule" id="MF_01219"/>
    </source>
</evidence>
<dbReference type="Pfam" id="PF00156">
    <property type="entry name" value="Pribosyltran"/>
    <property type="match status" value="1"/>
</dbReference>
<dbReference type="GO" id="GO:0006353">
    <property type="term" value="P:DNA-templated transcription termination"/>
    <property type="evidence" value="ECO:0007669"/>
    <property type="project" value="UniProtKB-UniRule"/>
</dbReference>
<dbReference type="InterPro" id="IPR023050">
    <property type="entry name" value="PyrR"/>
</dbReference>